<dbReference type="EMBL" id="LBYB01000003">
    <property type="protein sequence ID" value="KKR42245.1"/>
    <property type="molecule type" value="Genomic_DNA"/>
</dbReference>
<gene>
    <name evidence="2" type="ORF">UT77_C0003G0040</name>
</gene>
<feature type="transmembrane region" description="Helical" evidence="1">
    <location>
        <begin position="113"/>
        <end position="131"/>
    </location>
</feature>
<keyword evidence="1" id="KW-1133">Transmembrane helix</keyword>
<proteinExistence type="predicted"/>
<evidence type="ECO:0000313" key="2">
    <source>
        <dbReference type="EMBL" id="KKR42245.1"/>
    </source>
</evidence>
<dbReference type="AlphaFoldDB" id="A0A0G0T566"/>
<protein>
    <submittedName>
        <fullName evidence="2">Uncharacterized protein</fullName>
    </submittedName>
</protein>
<organism evidence="2 3">
    <name type="scientific">Candidatus Daviesbacteria bacterium GW2011_GWC2_40_12</name>
    <dbReference type="NCBI Taxonomy" id="1618431"/>
    <lineage>
        <taxon>Bacteria</taxon>
        <taxon>Candidatus Daviesiibacteriota</taxon>
    </lineage>
</organism>
<feature type="transmembrane region" description="Helical" evidence="1">
    <location>
        <begin position="143"/>
        <end position="162"/>
    </location>
</feature>
<evidence type="ECO:0000256" key="1">
    <source>
        <dbReference type="SAM" id="Phobius"/>
    </source>
</evidence>
<keyword evidence="1" id="KW-0812">Transmembrane</keyword>
<feature type="transmembrane region" description="Helical" evidence="1">
    <location>
        <begin position="87"/>
        <end position="107"/>
    </location>
</feature>
<reference evidence="2 3" key="1">
    <citation type="journal article" date="2015" name="Nature">
        <title>rRNA introns, odd ribosomes, and small enigmatic genomes across a large radiation of phyla.</title>
        <authorList>
            <person name="Brown C.T."/>
            <person name="Hug L.A."/>
            <person name="Thomas B.C."/>
            <person name="Sharon I."/>
            <person name="Castelle C.J."/>
            <person name="Singh A."/>
            <person name="Wilkins M.J."/>
            <person name="Williams K.H."/>
            <person name="Banfield J.F."/>
        </authorList>
    </citation>
    <scope>NUCLEOTIDE SEQUENCE [LARGE SCALE GENOMIC DNA]</scope>
</reference>
<keyword evidence="1" id="KW-0472">Membrane</keyword>
<sequence length="195" mass="21648">MINENFVILGILIQILGSLKYLIETIQGKIKPNRVTFFLWTLAPLIAFAAQVTQGVGMSSLITFGFGFSPLLILIASFVSKKAYWKLGLFDFTCGFLSVLGLLLWYLTQVGNIAIIFAILADALAALPTMVKAFKYPETEDGWYYMAFAVSIILSLLTIKTWDFAHLGFPVYGLALDLTIFSFAYFKLGKLLKSA</sequence>
<feature type="transmembrane region" description="Helical" evidence="1">
    <location>
        <begin position="6"/>
        <end position="23"/>
    </location>
</feature>
<name>A0A0G0T566_9BACT</name>
<feature type="transmembrane region" description="Helical" evidence="1">
    <location>
        <begin position="35"/>
        <end position="52"/>
    </location>
</feature>
<evidence type="ECO:0000313" key="3">
    <source>
        <dbReference type="Proteomes" id="UP000034881"/>
    </source>
</evidence>
<dbReference type="Proteomes" id="UP000034881">
    <property type="component" value="Unassembled WGS sequence"/>
</dbReference>
<accession>A0A0G0T566</accession>
<feature type="transmembrane region" description="Helical" evidence="1">
    <location>
        <begin position="168"/>
        <end position="186"/>
    </location>
</feature>
<feature type="transmembrane region" description="Helical" evidence="1">
    <location>
        <begin position="58"/>
        <end position="80"/>
    </location>
</feature>
<comment type="caution">
    <text evidence="2">The sequence shown here is derived from an EMBL/GenBank/DDBJ whole genome shotgun (WGS) entry which is preliminary data.</text>
</comment>